<evidence type="ECO:0000313" key="1">
    <source>
        <dbReference type="EMBL" id="OQE39011.1"/>
    </source>
</evidence>
<name>A0A1V6UKT9_9EURO</name>
<sequence length="112" mass="12576">MKDVVVITNNLHELLNWHPKKKPTGVEISAAIKSCQDSLLERAGTVVKQRWLTPWIGLDKMAIGIAMLRSGGPKLKFVDIPEQRGLLGWQDTIAAEAKKEHETKKATKPRLR</sequence>
<dbReference type="STRING" id="36646.A0A1V6UKT9"/>
<protein>
    <submittedName>
        <fullName evidence="1">Uncharacterized protein</fullName>
    </submittedName>
</protein>
<gene>
    <name evidence="1" type="ORF">PENCOP_c007G00516</name>
</gene>
<proteinExistence type="predicted"/>
<dbReference type="EMBL" id="MDDG01000007">
    <property type="protein sequence ID" value="OQE39011.1"/>
    <property type="molecule type" value="Genomic_DNA"/>
</dbReference>
<accession>A0A1V6UKT9</accession>
<evidence type="ECO:0000313" key="2">
    <source>
        <dbReference type="Proteomes" id="UP000191500"/>
    </source>
</evidence>
<keyword evidence="2" id="KW-1185">Reference proteome</keyword>
<reference evidence="2" key="1">
    <citation type="journal article" date="2017" name="Nat. Microbiol.">
        <title>Global analysis of biosynthetic gene clusters reveals vast potential of secondary metabolite production in Penicillium species.</title>
        <authorList>
            <person name="Nielsen J.C."/>
            <person name="Grijseels S."/>
            <person name="Prigent S."/>
            <person name="Ji B."/>
            <person name="Dainat J."/>
            <person name="Nielsen K.F."/>
            <person name="Frisvad J.C."/>
            <person name="Workman M."/>
            <person name="Nielsen J."/>
        </authorList>
    </citation>
    <scope>NUCLEOTIDE SEQUENCE [LARGE SCALE GENOMIC DNA]</scope>
    <source>
        <strain evidence="2">IBT 31321</strain>
    </source>
</reference>
<organism evidence="1 2">
    <name type="scientific">Penicillium coprophilum</name>
    <dbReference type="NCBI Taxonomy" id="36646"/>
    <lineage>
        <taxon>Eukaryota</taxon>
        <taxon>Fungi</taxon>
        <taxon>Dikarya</taxon>
        <taxon>Ascomycota</taxon>
        <taxon>Pezizomycotina</taxon>
        <taxon>Eurotiomycetes</taxon>
        <taxon>Eurotiomycetidae</taxon>
        <taxon>Eurotiales</taxon>
        <taxon>Aspergillaceae</taxon>
        <taxon>Penicillium</taxon>
    </lineage>
</organism>
<dbReference type="AlphaFoldDB" id="A0A1V6UKT9"/>
<dbReference type="Proteomes" id="UP000191500">
    <property type="component" value="Unassembled WGS sequence"/>
</dbReference>
<comment type="caution">
    <text evidence="1">The sequence shown here is derived from an EMBL/GenBank/DDBJ whole genome shotgun (WGS) entry which is preliminary data.</text>
</comment>